<name>A0A4P6Q2S6_9ACTN</name>
<dbReference type="SUPFAM" id="SSF69118">
    <property type="entry name" value="AhpD-like"/>
    <property type="match status" value="1"/>
</dbReference>
<dbReference type="AlphaFoldDB" id="A0A4P6Q2S6"/>
<evidence type="ECO:0000259" key="1">
    <source>
        <dbReference type="Pfam" id="PF02627"/>
    </source>
</evidence>
<dbReference type="Gene3D" id="1.20.1290.10">
    <property type="entry name" value="AhpD-like"/>
    <property type="match status" value="1"/>
</dbReference>
<dbReference type="Proteomes" id="UP000292235">
    <property type="component" value="Chromosome"/>
</dbReference>
<proteinExistence type="predicted"/>
<protein>
    <submittedName>
        <fullName evidence="2">Carboxymuconolactone decarboxylase family protein</fullName>
    </submittedName>
</protein>
<dbReference type="KEGG" id="strr:EKD16_15455"/>
<dbReference type="RefSeq" id="WP_131098964.1">
    <property type="nucleotide sequence ID" value="NZ_CP036455.1"/>
</dbReference>
<gene>
    <name evidence="2" type="ORF">EKD16_15455</name>
</gene>
<dbReference type="Pfam" id="PF02627">
    <property type="entry name" value="CMD"/>
    <property type="match status" value="1"/>
</dbReference>
<feature type="domain" description="Carboxymuconolactone decarboxylase-like" evidence="1">
    <location>
        <begin position="45"/>
        <end position="106"/>
    </location>
</feature>
<evidence type="ECO:0000313" key="2">
    <source>
        <dbReference type="EMBL" id="QBI54865.1"/>
    </source>
</evidence>
<dbReference type="EMBL" id="CP036455">
    <property type="protein sequence ID" value="QBI54865.1"/>
    <property type="molecule type" value="Genomic_DNA"/>
</dbReference>
<dbReference type="InterPro" id="IPR003779">
    <property type="entry name" value="CMD-like"/>
</dbReference>
<keyword evidence="3" id="KW-1185">Reference proteome</keyword>
<dbReference type="InterPro" id="IPR004675">
    <property type="entry name" value="AhpD_core"/>
</dbReference>
<sequence length="129" mass="14656">MTMNRGEVEADIKNTMGLVPHFFDQIPDQLMAPEWEIFKRLELGETLIPNKYKELIGIALHAETKCTYCTLFHTEAAKLFGATDEEIQEAVHYAKNSLGWSAYLNGMREDYDTFSDELAQIGEYLGSKG</sequence>
<dbReference type="GO" id="GO:0051920">
    <property type="term" value="F:peroxiredoxin activity"/>
    <property type="evidence" value="ECO:0007669"/>
    <property type="project" value="InterPro"/>
</dbReference>
<reference evidence="2 3" key="1">
    <citation type="submission" date="2019-02" db="EMBL/GenBank/DDBJ databases">
        <authorList>
            <person name="Khodamoradi S."/>
            <person name="Hahnke R.L."/>
            <person name="Kaempfer P."/>
            <person name="Schumann P."/>
            <person name="Rohde M."/>
            <person name="Steinert M."/>
            <person name="Luzhetskyy A."/>
            <person name="Wink J."/>
            <person name="Ruckert C."/>
        </authorList>
    </citation>
    <scope>NUCLEOTIDE SEQUENCE [LARGE SCALE GENOMIC DNA]</scope>
    <source>
        <strain evidence="2 3">M2</strain>
    </source>
</reference>
<dbReference type="OrthoDB" id="9801997at2"/>
<evidence type="ECO:0000313" key="3">
    <source>
        <dbReference type="Proteomes" id="UP000292235"/>
    </source>
</evidence>
<organism evidence="2 3">
    <name type="scientific">Streptomonospora litoralis</name>
    <dbReference type="NCBI Taxonomy" id="2498135"/>
    <lineage>
        <taxon>Bacteria</taxon>
        <taxon>Bacillati</taxon>
        <taxon>Actinomycetota</taxon>
        <taxon>Actinomycetes</taxon>
        <taxon>Streptosporangiales</taxon>
        <taxon>Nocardiopsidaceae</taxon>
        <taxon>Streptomonospora</taxon>
    </lineage>
</organism>
<dbReference type="NCBIfam" id="TIGR00778">
    <property type="entry name" value="ahpD_dom"/>
    <property type="match status" value="1"/>
</dbReference>
<dbReference type="InterPro" id="IPR029032">
    <property type="entry name" value="AhpD-like"/>
</dbReference>
<accession>A0A4P6Q2S6</accession>